<dbReference type="PANTHER" id="PTHR33121:SF79">
    <property type="entry name" value="CYCLIC DI-GMP PHOSPHODIESTERASE PDED-RELATED"/>
    <property type="match status" value="1"/>
</dbReference>
<dbReference type="InterPro" id="IPR029787">
    <property type="entry name" value="Nucleotide_cyclase"/>
</dbReference>
<evidence type="ECO:0000313" key="3">
    <source>
        <dbReference type="EMBL" id="SOB88180.1"/>
    </source>
</evidence>
<accession>A0A285R248</accession>
<organism evidence="3 4">
    <name type="scientific">Sphingomonas guangdongensis</name>
    <dbReference type="NCBI Taxonomy" id="1141890"/>
    <lineage>
        <taxon>Bacteria</taxon>
        <taxon>Pseudomonadati</taxon>
        <taxon>Pseudomonadota</taxon>
        <taxon>Alphaproteobacteria</taxon>
        <taxon>Sphingomonadales</taxon>
        <taxon>Sphingomonadaceae</taxon>
        <taxon>Sphingomonas</taxon>
    </lineage>
</organism>
<dbReference type="InterPro" id="IPR001633">
    <property type="entry name" value="EAL_dom"/>
</dbReference>
<name>A0A285R248_9SPHN</name>
<dbReference type="Gene3D" id="3.20.20.450">
    <property type="entry name" value="EAL domain"/>
    <property type="match status" value="1"/>
</dbReference>
<dbReference type="SMART" id="SM00052">
    <property type="entry name" value="EAL"/>
    <property type="match status" value="1"/>
</dbReference>
<dbReference type="SUPFAM" id="SSF141868">
    <property type="entry name" value="EAL domain-like"/>
    <property type="match status" value="1"/>
</dbReference>
<dbReference type="InterPro" id="IPR035919">
    <property type="entry name" value="EAL_sf"/>
</dbReference>
<dbReference type="Proteomes" id="UP000219494">
    <property type="component" value="Unassembled WGS sequence"/>
</dbReference>
<sequence length="777" mass="82808">MMLLRLSALSSAVMTHRAGRALTLLVAGTVGVATGVTGAGTTAERVAAGWSAALRRHPASGQLHIVEVDARSIVAIDRWPWSRAEHARVIDRLRQAGVDTIAFDVDFSSRSDGSGDAALAAALRRADGHVVLPTMRQAAGSNGTAEIDSLPAPELRDHAQLATVSVQPDNDGKVRAAPIGTVTAGTPRPSLSAMLAARNGQAGDQFPIDFAIDPGTIPRHSFIDIRDGRFDPAALRGRHVLIGATAVELGDRYAVPNYGVIPGVAIQALAAETLMAGVPVRIGWPLVLLATLAAGWLILRQRRNRAFAAACVASAVALFAAAVGLQALFGLVLELVPALAMLGMVSLIGGALRLERVWRERRLRDEATGLPNRPALVQALRNEPTVLLVVARVSEFERLAAGLSPESAATLLLRVADRLRLIGPGVDLHRINDGVLAWNATVDVSLIGDRYAQLRALMLSPVEVDGRRIDVSVTIGVAEGEGRRADRVIAQAALAAEQAQVDGSGWHLHTSAEEEAVDRDLSLLGELNEGLERGELQVVYQPKLALAAGRIASVEALIRWQHPTRGFLRPDLFIPLAERNDRIAGLTLFVVRRTIADLQHWAAAGHPITGAVNLSAKLLSSPGFNADLIALLEETNIAPDRLIFEVTESAAMTDPDAATAALDRFRELGIAISMDDYGTGQSTLSYLKQLPLNELKIDRSFVQHAHQNRGDAILVRSTIDLAHELGLKVVAEGVEDEACLAFLRSVGCDLAQGYLISKPIAADAIADLLRKWTKEAA</sequence>
<dbReference type="InterPro" id="IPR000160">
    <property type="entry name" value="GGDEF_dom"/>
</dbReference>
<dbReference type="Gene3D" id="3.30.70.270">
    <property type="match status" value="1"/>
</dbReference>
<dbReference type="OrthoDB" id="7462471at2"/>
<feature type="domain" description="EAL" evidence="2">
    <location>
        <begin position="520"/>
        <end position="773"/>
    </location>
</feature>
<dbReference type="InterPro" id="IPR043128">
    <property type="entry name" value="Rev_trsase/Diguanyl_cyclase"/>
</dbReference>
<evidence type="ECO:0000259" key="2">
    <source>
        <dbReference type="PROSITE" id="PS50883"/>
    </source>
</evidence>
<dbReference type="PANTHER" id="PTHR33121">
    <property type="entry name" value="CYCLIC DI-GMP PHOSPHODIESTERASE PDEF"/>
    <property type="match status" value="1"/>
</dbReference>
<dbReference type="EMBL" id="OBMI01000003">
    <property type="protein sequence ID" value="SOB88180.1"/>
    <property type="molecule type" value="Genomic_DNA"/>
</dbReference>
<keyword evidence="1" id="KW-1133">Transmembrane helix</keyword>
<feature type="transmembrane region" description="Helical" evidence="1">
    <location>
        <begin position="335"/>
        <end position="354"/>
    </location>
</feature>
<gene>
    <name evidence="3" type="ORF">SAMN06297144_3325</name>
</gene>
<dbReference type="SMART" id="SM00267">
    <property type="entry name" value="GGDEF"/>
    <property type="match status" value="1"/>
</dbReference>
<protein>
    <submittedName>
        <fullName evidence="3">EAL domain, c-di-GMP-specific phosphodiesterase class I (Or its enzymatically inactive variant)</fullName>
    </submittedName>
</protein>
<proteinExistence type="predicted"/>
<dbReference type="SUPFAM" id="SSF55073">
    <property type="entry name" value="Nucleotide cyclase"/>
    <property type="match status" value="1"/>
</dbReference>
<dbReference type="RefSeq" id="WP_097064969.1">
    <property type="nucleotide sequence ID" value="NZ_OBMI01000003.1"/>
</dbReference>
<reference evidence="3 4" key="1">
    <citation type="submission" date="2017-07" db="EMBL/GenBank/DDBJ databases">
        <authorList>
            <person name="Sun Z.S."/>
            <person name="Albrecht U."/>
            <person name="Echele G."/>
            <person name="Lee C.C."/>
        </authorList>
    </citation>
    <scope>NUCLEOTIDE SEQUENCE [LARGE SCALE GENOMIC DNA]</scope>
    <source>
        <strain evidence="3 4">CGMCC 1.12672</strain>
    </source>
</reference>
<evidence type="ECO:0000256" key="1">
    <source>
        <dbReference type="SAM" id="Phobius"/>
    </source>
</evidence>
<dbReference type="PROSITE" id="PS50883">
    <property type="entry name" value="EAL"/>
    <property type="match status" value="1"/>
</dbReference>
<dbReference type="AlphaFoldDB" id="A0A285R248"/>
<dbReference type="Pfam" id="PF05226">
    <property type="entry name" value="CHASE2"/>
    <property type="match status" value="1"/>
</dbReference>
<dbReference type="Pfam" id="PF00563">
    <property type="entry name" value="EAL"/>
    <property type="match status" value="1"/>
</dbReference>
<keyword evidence="4" id="KW-1185">Reference proteome</keyword>
<dbReference type="SMART" id="SM01080">
    <property type="entry name" value="CHASE2"/>
    <property type="match status" value="1"/>
</dbReference>
<dbReference type="InterPro" id="IPR007890">
    <property type="entry name" value="CHASE2"/>
</dbReference>
<dbReference type="GO" id="GO:0071111">
    <property type="term" value="F:cyclic-guanylate-specific phosphodiesterase activity"/>
    <property type="evidence" value="ECO:0007669"/>
    <property type="project" value="InterPro"/>
</dbReference>
<feature type="transmembrane region" description="Helical" evidence="1">
    <location>
        <begin position="306"/>
        <end position="329"/>
    </location>
</feature>
<dbReference type="CDD" id="cd01948">
    <property type="entry name" value="EAL"/>
    <property type="match status" value="1"/>
</dbReference>
<keyword evidence="1" id="KW-0472">Membrane</keyword>
<feature type="transmembrane region" description="Helical" evidence="1">
    <location>
        <begin position="282"/>
        <end position="299"/>
    </location>
</feature>
<evidence type="ECO:0000313" key="4">
    <source>
        <dbReference type="Proteomes" id="UP000219494"/>
    </source>
</evidence>
<dbReference type="InterPro" id="IPR050706">
    <property type="entry name" value="Cyclic-di-GMP_PDE-like"/>
</dbReference>
<keyword evidence="1" id="KW-0812">Transmembrane</keyword>